<dbReference type="InterPro" id="IPR038796">
    <property type="entry name" value="At1g76070-like"/>
</dbReference>
<proteinExistence type="predicted"/>
<gene>
    <name evidence="2" type="ORF">RND81_01G003000</name>
</gene>
<comment type="caution">
    <text evidence="2">The sequence shown here is derived from an EMBL/GenBank/DDBJ whole genome shotgun (WGS) entry which is preliminary data.</text>
</comment>
<feature type="compositionally biased region" description="Basic residues" evidence="1">
    <location>
        <begin position="90"/>
        <end position="99"/>
    </location>
</feature>
<accession>A0AAW1NAN6</accession>
<reference evidence="2" key="1">
    <citation type="submission" date="2024-03" db="EMBL/GenBank/DDBJ databases">
        <title>WGS assembly of Saponaria officinalis var. Norfolk2.</title>
        <authorList>
            <person name="Jenkins J."/>
            <person name="Shu S."/>
            <person name="Grimwood J."/>
            <person name="Barry K."/>
            <person name="Goodstein D."/>
            <person name="Schmutz J."/>
            <person name="Leebens-Mack J."/>
            <person name="Osbourn A."/>
        </authorList>
    </citation>
    <scope>NUCLEOTIDE SEQUENCE [LARGE SCALE GENOMIC DNA]</scope>
    <source>
        <strain evidence="2">JIC</strain>
    </source>
</reference>
<keyword evidence="3" id="KW-1185">Reference proteome</keyword>
<feature type="compositionally biased region" description="Low complexity" evidence="1">
    <location>
        <begin position="135"/>
        <end position="149"/>
    </location>
</feature>
<protein>
    <recommendedName>
        <fullName evidence="4">Syringolide-induced protein 14-1-1</fullName>
    </recommendedName>
</protein>
<dbReference type="AlphaFoldDB" id="A0AAW1NAN6"/>
<dbReference type="EMBL" id="JBDFQZ010000001">
    <property type="protein sequence ID" value="KAK9755111.1"/>
    <property type="molecule type" value="Genomic_DNA"/>
</dbReference>
<sequence length="258" mass="29107">MDNNNNNKSNKHKNSFLKFLPKAASAVSFQNPSPFSPGRDHHHKSHAYKGFSGPINFAGLPDEAREKPKNGEYGSQEPTSPKISCMGQIKCKHKKKNKLLKQENKNTTNKSNEAKKSSKFFSMKKSRASGATRDNNNNNNNNNNSGNNNKGMMPTLGQMRKFASGRETTLGNFDWTAQIAPIDHDDHDYDDRECFSDEERRRRRRNGDDDDEKEVIIPFSAPMMLGGGNIMSLKPRTEVNLWKRRTMGPPPPLALLKS</sequence>
<dbReference type="PANTHER" id="PTHR34779">
    <property type="entry name" value="OS09G0542900 PROTEIN"/>
    <property type="match status" value="1"/>
</dbReference>
<evidence type="ECO:0008006" key="4">
    <source>
        <dbReference type="Google" id="ProtNLM"/>
    </source>
</evidence>
<dbReference type="PANTHER" id="PTHR34779:SF1">
    <property type="entry name" value="OS09G0542900 PROTEIN"/>
    <property type="match status" value="1"/>
</dbReference>
<evidence type="ECO:0000313" key="2">
    <source>
        <dbReference type="EMBL" id="KAK9755111.1"/>
    </source>
</evidence>
<evidence type="ECO:0000313" key="3">
    <source>
        <dbReference type="Proteomes" id="UP001443914"/>
    </source>
</evidence>
<name>A0AAW1NAN6_SAPOF</name>
<feature type="region of interest" description="Disordered" evidence="1">
    <location>
        <begin position="28"/>
        <end position="155"/>
    </location>
</feature>
<organism evidence="2 3">
    <name type="scientific">Saponaria officinalis</name>
    <name type="common">Common soapwort</name>
    <name type="synonym">Lychnis saponaria</name>
    <dbReference type="NCBI Taxonomy" id="3572"/>
    <lineage>
        <taxon>Eukaryota</taxon>
        <taxon>Viridiplantae</taxon>
        <taxon>Streptophyta</taxon>
        <taxon>Embryophyta</taxon>
        <taxon>Tracheophyta</taxon>
        <taxon>Spermatophyta</taxon>
        <taxon>Magnoliopsida</taxon>
        <taxon>eudicotyledons</taxon>
        <taxon>Gunneridae</taxon>
        <taxon>Pentapetalae</taxon>
        <taxon>Caryophyllales</taxon>
        <taxon>Caryophyllaceae</taxon>
        <taxon>Caryophylleae</taxon>
        <taxon>Saponaria</taxon>
    </lineage>
</organism>
<dbReference type="Proteomes" id="UP001443914">
    <property type="component" value="Unassembled WGS sequence"/>
</dbReference>
<evidence type="ECO:0000256" key="1">
    <source>
        <dbReference type="SAM" id="MobiDB-lite"/>
    </source>
</evidence>